<name>A0ABR9U2G2_9NOSO</name>
<dbReference type="InterPro" id="IPR022813">
    <property type="entry name" value="SecD/SecF_arch_bac"/>
</dbReference>
<keyword evidence="3" id="KW-0812">Transmembrane</keyword>
<dbReference type="InterPro" id="IPR048631">
    <property type="entry name" value="SecD_1st"/>
</dbReference>
<feature type="domain" description="Protein translocase subunit SecDF P1" evidence="8">
    <location>
        <begin position="59"/>
        <end position="107"/>
    </location>
</feature>
<dbReference type="Pfam" id="PF07549">
    <property type="entry name" value="Sec_GG"/>
    <property type="match status" value="1"/>
</dbReference>
<evidence type="ECO:0000259" key="8">
    <source>
        <dbReference type="Pfam" id="PF21760"/>
    </source>
</evidence>
<evidence type="ECO:0000256" key="5">
    <source>
        <dbReference type="ARBA" id="ARBA00022989"/>
    </source>
</evidence>
<evidence type="ECO:0000256" key="2">
    <source>
        <dbReference type="ARBA" id="ARBA00022475"/>
    </source>
</evidence>
<sequence length="107" mass="11364">MQRQRSLLILILVLIIAAITVIATIPIPLGLDLRGGSQLTIQVKPSADIPKITERELEGVKKVVEGRINGLGVSEPVIQTVGTDKILVQLPGVNDPEQAERVLGGTA</sequence>
<evidence type="ECO:0000256" key="3">
    <source>
        <dbReference type="ARBA" id="ARBA00022692"/>
    </source>
</evidence>
<evidence type="ECO:0000256" key="6">
    <source>
        <dbReference type="ARBA" id="ARBA00023010"/>
    </source>
</evidence>
<keyword evidence="4" id="KW-0653">Protein transport</keyword>
<keyword evidence="1" id="KW-0813">Transport</keyword>
<keyword evidence="10" id="KW-1185">Reference proteome</keyword>
<keyword evidence="5" id="KW-1133">Transmembrane helix</keyword>
<dbReference type="PANTHER" id="PTHR30081:SF1">
    <property type="entry name" value="PROTEIN TRANSLOCASE SUBUNIT SECD"/>
    <property type="match status" value="1"/>
</dbReference>
<organism evidence="9 10">
    <name type="scientific">Nostoc cf. edaphicum LEGE 07299</name>
    <dbReference type="NCBI Taxonomy" id="2777974"/>
    <lineage>
        <taxon>Bacteria</taxon>
        <taxon>Bacillati</taxon>
        <taxon>Cyanobacteriota</taxon>
        <taxon>Cyanophyceae</taxon>
        <taxon>Nostocales</taxon>
        <taxon>Nostocaceae</taxon>
        <taxon>Nostoc</taxon>
    </lineage>
</organism>
<evidence type="ECO:0000256" key="4">
    <source>
        <dbReference type="ARBA" id="ARBA00022927"/>
    </source>
</evidence>
<keyword evidence="2" id="KW-1003">Cell membrane</keyword>
<evidence type="ECO:0000313" key="10">
    <source>
        <dbReference type="Proteomes" id="UP000647836"/>
    </source>
</evidence>
<dbReference type="Proteomes" id="UP000647836">
    <property type="component" value="Unassembled WGS sequence"/>
</dbReference>
<reference evidence="9 10" key="1">
    <citation type="submission" date="2020-10" db="EMBL/GenBank/DDBJ databases">
        <authorList>
            <person name="Castelo-Branco R."/>
            <person name="Eusebio N."/>
            <person name="Adriana R."/>
            <person name="Vieira A."/>
            <person name="Brugerolle De Fraissinette N."/>
            <person name="Rezende De Castro R."/>
            <person name="Schneider M.P."/>
            <person name="Vasconcelos V."/>
            <person name="Leao P.N."/>
        </authorList>
    </citation>
    <scope>NUCLEOTIDE SEQUENCE [LARGE SCALE GENOMIC DNA]</scope>
    <source>
        <strain evidence="9 10">LEGE 07299</strain>
    </source>
</reference>
<protein>
    <submittedName>
        <fullName evidence="9">Protein translocase subunit SecD</fullName>
    </submittedName>
</protein>
<dbReference type="PANTHER" id="PTHR30081">
    <property type="entry name" value="PROTEIN-EXPORT MEMBRANE PROTEIN SEC"/>
    <property type="match status" value="1"/>
</dbReference>
<gene>
    <name evidence="9" type="ORF">IQ229_18555</name>
</gene>
<evidence type="ECO:0000256" key="1">
    <source>
        <dbReference type="ARBA" id="ARBA00022448"/>
    </source>
</evidence>
<feature type="non-terminal residue" evidence="9">
    <location>
        <position position="107"/>
    </location>
</feature>
<accession>A0ABR9U2G2</accession>
<keyword evidence="6" id="KW-0811">Translocation</keyword>
<evidence type="ECO:0000313" key="9">
    <source>
        <dbReference type="EMBL" id="MBE9106852.1"/>
    </source>
</evidence>
<comment type="caution">
    <text evidence="9">The sequence shown here is derived from an EMBL/GenBank/DDBJ whole genome shotgun (WGS) entry which is preliminary data.</text>
</comment>
<dbReference type="InterPro" id="IPR022646">
    <property type="entry name" value="SecD/SecF_CS"/>
</dbReference>
<dbReference type="EMBL" id="JADEXF010000659">
    <property type="protein sequence ID" value="MBE9106852.1"/>
    <property type="molecule type" value="Genomic_DNA"/>
</dbReference>
<evidence type="ECO:0000256" key="7">
    <source>
        <dbReference type="ARBA" id="ARBA00023136"/>
    </source>
</evidence>
<dbReference type="Gene3D" id="3.30.70.3220">
    <property type="match status" value="1"/>
</dbReference>
<keyword evidence="7" id="KW-0472">Membrane</keyword>
<dbReference type="Pfam" id="PF21760">
    <property type="entry name" value="SecD_1st"/>
    <property type="match status" value="1"/>
</dbReference>
<proteinExistence type="predicted"/>